<dbReference type="GO" id="GO:0044550">
    <property type="term" value="P:secondary metabolite biosynthetic process"/>
    <property type="evidence" value="ECO:0007669"/>
    <property type="project" value="TreeGrafter"/>
</dbReference>
<dbReference type="PANTHER" id="PTHR45527:SF1">
    <property type="entry name" value="FATTY ACID SYNTHASE"/>
    <property type="match status" value="1"/>
</dbReference>
<dbReference type="Pfam" id="PF00668">
    <property type="entry name" value="Condensation"/>
    <property type="match status" value="1"/>
</dbReference>
<proteinExistence type="predicted"/>
<dbReference type="GO" id="GO:0008610">
    <property type="term" value="P:lipid biosynthetic process"/>
    <property type="evidence" value="ECO:0007669"/>
    <property type="project" value="UniProtKB-ARBA"/>
</dbReference>
<organism evidence="3 4">
    <name type="scientific">Staphylococcus aureus</name>
    <dbReference type="NCBI Taxonomy" id="1280"/>
    <lineage>
        <taxon>Bacteria</taxon>
        <taxon>Bacillati</taxon>
        <taxon>Bacillota</taxon>
        <taxon>Bacilli</taxon>
        <taxon>Bacillales</taxon>
        <taxon>Staphylococcaceae</taxon>
        <taxon>Staphylococcus</taxon>
    </lineage>
</organism>
<dbReference type="GO" id="GO:0043041">
    <property type="term" value="P:amino acid activation for nonribosomal peptide biosynthetic process"/>
    <property type="evidence" value="ECO:0007669"/>
    <property type="project" value="TreeGrafter"/>
</dbReference>
<dbReference type="InterPro" id="IPR023213">
    <property type="entry name" value="CAT-like_dom_sf"/>
</dbReference>
<evidence type="ECO:0000313" key="3">
    <source>
        <dbReference type="EMBL" id="SUK36856.1"/>
    </source>
</evidence>
<reference evidence="3 4" key="1">
    <citation type="submission" date="2018-06" db="EMBL/GenBank/DDBJ databases">
        <authorList>
            <consortium name="Pathogen Informatics"/>
            <person name="Doyle S."/>
        </authorList>
    </citation>
    <scope>NUCLEOTIDE SEQUENCE [LARGE SCALE GENOMIC DNA]</scope>
    <source>
        <strain evidence="3 4">NCTC5664</strain>
    </source>
</reference>
<dbReference type="SUPFAM" id="SSF56801">
    <property type="entry name" value="Acetyl-CoA synthetase-like"/>
    <property type="match status" value="1"/>
</dbReference>
<dbReference type="InterPro" id="IPR001242">
    <property type="entry name" value="Condensation_dom"/>
</dbReference>
<sequence>MLVLQNNETNHAHFGHSKLTHIQPKSVTAKFDLSFIIEEDRDDYTINIEYNTDLYHSETVRHMGNQCMIMIDYILKHQDTLQICDIPNGTEELLNWVNTHVNDRMLNVPGNKSIISYFNEVVSRQGNHVALVMNDLTMTYETLRNYVDAIAHMLQLNGVGNGQRVALFTNVV</sequence>
<dbReference type="Proteomes" id="UP000254502">
    <property type="component" value="Unassembled WGS sequence"/>
</dbReference>
<dbReference type="Gene3D" id="3.30.559.30">
    <property type="entry name" value="Nonribosomal peptide synthetase, condensation domain"/>
    <property type="match status" value="1"/>
</dbReference>
<dbReference type="InterPro" id="IPR000873">
    <property type="entry name" value="AMP-dep_synth/lig_dom"/>
</dbReference>
<evidence type="ECO:0000259" key="1">
    <source>
        <dbReference type="Pfam" id="PF00501"/>
    </source>
</evidence>
<dbReference type="Pfam" id="PF00501">
    <property type="entry name" value="AMP-binding"/>
    <property type="match status" value="1"/>
</dbReference>
<accession>A0A380DLX5</accession>
<dbReference type="SUPFAM" id="SSF52777">
    <property type="entry name" value="CoA-dependent acyltransferases"/>
    <property type="match status" value="1"/>
</dbReference>
<dbReference type="EMBL" id="UHAQ01000002">
    <property type="protein sequence ID" value="SUK36856.1"/>
    <property type="molecule type" value="Genomic_DNA"/>
</dbReference>
<evidence type="ECO:0000313" key="4">
    <source>
        <dbReference type="Proteomes" id="UP000254502"/>
    </source>
</evidence>
<dbReference type="Gene3D" id="3.30.559.10">
    <property type="entry name" value="Chloramphenicol acetyltransferase-like domain"/>
    <property type="match status" value="1"/>
</dbReference>
<dbReference type="AlphaFoldDB" id="A0A380DLX5"/>
<name>A0A380DLX5_STAAU</name>
<dbReference type="PANTHER" id="PTHR45527">
    <property type="entry name" value="NONRIBOSOMAL PEPTIDE SYNTHETASE"/>
    <property type="match status" value="1"/>
</dbReference>
<dbReference type="GO" id="GO:0005829">
    <property type="term" value="C:cytosol"/>
    <property type="evidence" value="ECO:0007669"/>
    <property type="project" value="TreeGrafter"/>
</dbReference>
<dbReference type="GO" id="GO:0003824">
    <property type="term" value="F:catalytic activity"/>
    <property type="evidence" value="ECO:0007669"/>
    <property type="project" value="InterPro"/>
</dbReference>
<dbReference type="InterPro" id="IPR042099">
    <property type="entry name" value="ANL_N_sf"/>
</dbReference>
<protein>
    <submittedName>
        <fullName evidence="3">Thioester reductase domain-containing protein</fullName>
    </submittedName>
</protein>
<feature type="domain" description="Condensation" evidence="2">
    <location>
        <begin position="3"/>
        <end position="79"/>
    </location>
</feature>
<dbReference type="GO" id="GO:0031177">
    <property type="term" value="F:phosphopantetheine binding"/>
    <property type="evidence" value="ECO:0007669"/>
    <property type="project" value="TreeGrafter"/>
</dbReference>
<gene>
    <name evidence="3" type="primary">grsB_1</name>
    <name evidence="3" type="ORF">NCTC5664_00738</name>
</gene>
<evidence type="ECO:0000259" key="2">
    <source>
        <dbReference type="Pfam" id="PF00668"/>
    </source>
</evidence>
<dbReference type="Gene3D" id="3.40.50.12780">
    <property type="entry name" value="N-terminal domain of ligase-like"/>
    <property type="match status" value="1"/>
</dbReference>
<feature type="domain" description="AMP-dependent synthetase/ligase" evidence="1">
    <location>
        <begin position="119"/>
        <end position="168"/>
    </location>
</feature>